<protein>
    <submittedName>
        <fullName evidence="2">Uncharacterized protein</fullName>
    </submittedName>
</protein>
<dbReference type="Proteomes" id="UP000799770">
    <property type="component" value="Unassembled WGS sequence"/>
</dbReference>
<proteinExistence type="predicted"/>
<gene>
    <name evidence="2" type="ORF">BDV96DRAFT_605342</name>
</gene>
<evidence type="ECO:0000313" key="2">
    <source>
        <dbReference type="EMBL" id="KAF2108914.1"/>
    </source>
</evidence>
<keyword evidence="3" id="KW-1185">Reference proteome</keyword>
<feature type="chain" id="PRO_5025560840" evidence="1">
    <location>
        <begin position="23"/>
        <end position="123"/>
    </location>
</feature>
<dbReference type="EMBL" id="ML977345">
    <property type="protein sequence ID" value="KAF2108914.1"/>
    <property type="molecule type" value="Genomic_DNA"/>
</dbReference>
<dbReference type="AlphaFoldDB" id="A0A6A5YQD4"/>
<feature type="signal peptide" evidence="1">
    <location>
        <begin position="1"/>
        <end position="22"/>
    </location>
</feature>
<organism evidence="2 3">
    <name type="scientific">Lophiotrema nucula</name>
    <dbReference type="NCBI Taxonomy" id="690887"/>
    <lineage>
        <taxon>Eukaryota</taxon>
        <taxon>Fungi</taxon>
        <taxon>Dikarya</taxon>
        <taxon>Ascomycota</taxon>
        <taxon>Pezizomycotina</taxon>
        <taxon>Dothideomycetes</taxon>
        <taxon>Pleosporomycetidae</taxon>
        <taxon>Pleosporales</taxon>
        <taxon>Lophiotremataceae</taxon>
        <taxon>Lophiotrema</taxon>
    </lineage>
</organism>
<evidence type="ECO:0000256" key="1">
    <source>
        <dbReference type="SAM" id="SignalP"/>
    </source>
</evidence>
<accession>A0A6A5YQD4</accession>
<sequence length="123" mass="13168">MMFSRNTILLLIGLLVASPIAALPNAHLEPDMALRDAEPAAQPDASDTLAILEGREDAAYCATTSKAGKSCQISACPSSECKMSDKKSIRGMVLHGSHEGQDSGGKSFRRKLLRRSFQKGFGM</sequence>
<name>A0A6A5YQD4_9PLEO</name>
<keyword evidence="1" id="KW-0732">Signal</keyword>
<evidence type="ECO:0000313" key="3">
    <source>
        <dbReference type="Proteomes" id="UP000799770"/>
    </source>
</evidence>
<reference evidence="2" key="1">
    <citation type="journal article" date="2020" name="Stud. Mycol.">
        <title>101 Dothideomycetes genomes: a test case for predicting lifestyles and emergence of pathogens.</title>
        <authorList>
            <person name="Haridas S."/>
            <person name="Albert R."/>
            <person name="Binder M."/>
            <person name="Bloem J."/>
            <person name="Labutti K."/>
            <person name="Salamov A."/>
            <person name="Andreopoulos B."/>
            <person name="Baker S."/>
            <person name="Barry K."/>
            <person name="Bills G."/>
            <person name="Bluhm B."/>
            <person name="Cannon C."/>
            <person name="Castanera R."/>
            <person name="Culley D."/>
            <person name="Daum C."/>
            <person name="Ezra D."/>
            <person name="Gonzalez J."/>
            <person name="Henrissat B."/>
            <person name="Kuo A."/>
            <person name="Liang C."/>
            <person name="Lipzen A."/>
            <person name="Lutzoni F."/>
            <person name="Magnuson J."/>
            <person name="Mondo S."/>
            <person name="Nolan M."/>
            <person name="Ohm R."/>
            <person name="Pangilinan J."/>
            <person name="Park H.-J."/>
            <person name="Ramirez L."/>
            <person name="Alfaro M."/>
            <person name="Sun H."/>
            <person name="Tritt A."/>
            <person name="Yoshinaga Y."/>
            <person name="Zwiers L.-H."/>
            <person name="Turgeon B."/>
            <person name="Goodwin S."/>
            <person name="Spatafora J."/>
            <person name="Crous P."/>
            <person name="Grigoriev I."/>
        </authorList>
    </citation>
    <scope>NUCLEOTIDE SEQUENCE</scope>
    <source>
        <strain evidence="2">CBS 627.86</strain>
    </source>
</reference>